<protein>
    <submittedName>
        <fullName evidence="1">Uncharacterized protein</fullName>
    </submittedName>
</protein>
<dbReference type="AlphaFoldDB" id="A0A0A9A6K1"/>
<organism evidence="1">
    <name type="scientific">Arundo donax</name>
    <name type="common">Giant reed</name>
    <name type="synonym">Donax arundinaceus</name>
    <dbReference type="NCBI Taxonomy" id="35708"/>
    <lineage>
        <taxon>Eukaryota</taxon>
        <taxon>Viridiplantae</taxon>
        <taxon>Streptophyta</taxon>
        <taxon>Embryophyta</taxon>
        <taxon>Tracheophyta</taxon>
        <taxon>Spermatophyta</taxon>
        <taxon>Magnoliopsida</taxon>
        <taxon>Liliopsida</taxon>
        <taxon>Poales</taxon>
        <taxon>Poaceae</taxon>
        <taxon>PACMAD clade</taxon>
        <taxon>Arundinoideae</taxon>
        <taxon>Arundineae</taxon>
        <taxon>Arundo</taxon>
    </lineage>
</organism>
<reference evidence="1" key="2">
    <citation type="journal article" date="2015" name="Data Brief">
        <title>Shoot transcriptome of the giant reed, Arundo donax.</title>
        <authorList>
            <person name="Barrero R.A."/>
            <person name="Guerrero F.D."/>
            <person name="Moolhuijzen P."/>
            <person name="Goolsby J.A."/>
            <person name="Tidwell J."/>
            <person name="Bellgard S.E."/>
            <person name="Bellgard M.I."/>
        </authorList>
    </citation>
    <scope>NUCLEOTIDE SEQUENCE</scope>
    <source>
        <tissue evidence="1">Shoot tissue taken approximately 20 cm above the soil surface</tissue>
    </source>
</reference>
<proteinExistence type="predicted"/>
<name>A0A0A9A6K1_ARUDO</name>
<sequence length="19" mass="2089">MVRPSWSGSLKRQSRVGSA</sequence>
<evidence type="ECO:0000313" key="1">
    <source>
        <dbReference type="EMBL" id="JAD42652.1"/>
    </source>
</evidence>
<dbReference type="EMBL" id="GBRH01255243">
    <property type="protein sequence ID" value="JAD42652.1"/>
    <property type="molecule type" value="Transcribed_RNA"/>
</dbReference>
<reference evidence="1" key="1">
    <citation type="submission" date="2014-09" db="EMBL/GenBank/DDBJ databases">
        <authorList>
            <person name="Magalhaes I.L.F."/>
            <person name="Oliveira U."/>
            <person name="Santos F.R."/>
            <person name="Vidigal T.H.D.A."/>
            <person name="Brescovit A.D."/>
            <person name="Santos A.J."/>
        </authorList>
    </citation>
    <scope>NUCLEOTIDE SEQUENCE</scope>
    <source>
        <tissue evidence="1">Shoot tissue taken approximately 20 cm above the soil surface</tissue>
    </source>
</reference>
<accession>A0A0A9A6K1</accession>